<dbReference type="SUPFAM" id="SSF55729">
    <property type="entry name" value="Acyl-CoA N-acyltransferases (Nat)"/>
    <property type="match status" value="1"/>
</dbReference>
<keyword evidence="3" id="KW-1185">Reference proteome</keyword>
<dbReference type="OrthoDB" id="46888at2"/>
<dbReference type="Proteomes" id="UP000188613">
    <property type="component" value="Unassembled WGS sequence"/>
</dbReference>
<dbReference type="CDD" id="cd04301">
    <property type="entry name" value="NAT_SF"/>
    <property type="match status" value="1"/>
</dbReference>
<feature type="domain" description="N-acetyltransferase" evidence="1">
    <location>
        <begin position="1"/>
        <end position="151"/>
    </location>
</feature>
<evidence type="ECO:0000313" key="2">
    <source>
        <dbReference type="EMBL" id="OMP66477.1"/>
    </source>
</evidence>
<reference evidence="2 3" key="1">
    <citation type="submission" date="2016-12" db="EMBL/GenBank/DDBJ databases">
        <title>Domibacillus sp. SAB 38T whole genome sequencing.</title>
        <authorList>
            <person name="Verma A."/>
            <person name="Ojha A.K."/>
            <person name="Krishnamurthi S."/>
        </authorList>
    </citation>
    <scope>NUCLEOTIDE SEQUENCE [LARGE SCALE GENOMIC DNA]</scope>
    <source>
        <strain evidence="2 3">SAB 38</strain>
    </source>
</reference>
<evidence type="ECO:0000259" key="1">
    <source>
        <dbReference type="PROSITE" id="PS51186"/>
    </source>
</evidence>
<dbReference type="RefSeq" id="WP_076766686.1">
    <property type="nucleotide sequence ID" value="NZ_MSFI01000020.1"/>
</dbReference>
<dbReference type="PROSITE" id="PS51186">
    <property type="entry name" value="GNAT"/>
    <property type="match status" value="1"/>
</dbReference>
<dbReference type="InterPro" id="IPR016181">
    <property type="entry name" value="Acyl_CoA_acyltransferase"/>
</dbReference>
<dbReference type="Gene3D" id="3.40.630.30">
    <property type="match status" value="1"/>
</dbReference>
<evidence type="ECO:0000313" key="3">
    <source>
        <dbReference type="Proteomes" id="UP000188613"/>
    </source>
</evidence>
<dbReference type="Pfam" id="PF13673">
    <property type="entry name" value="Acetyltransf_10"/>
    <property type="match status" value="1"/>
</dbReference>
<proteinExistence type="predicted"/>
<protein>
    <recommendedName>
        <fullName evidence="1">N-acetyltransferase domain-containing protein</fullName>
    </recommendedName>
</protein>
<name>A0A1V2A6B9_9BACI</name>
<dbReference type="EMBL" id="MSFI01000020">
    <property type="protein sequence ID" value="OMP66477.1"/>
    <property type="molecule type" value="Genomic_DNA"/>
</dbReference>
<comment type="caution">
    <text evidence="2">The sequence shown here is derived from an EMBL/GenBank/DDBJ whole genome shotgun (WGS) entry which is preliminary data.</text>
</comment>
<dbReference type="STRING" id="1714355.BTO28_12310"/>
<sequence>MIERLNHKEEVVAAEILALQIPGYQVEASWIGFDGIPHLHDTVQTIMESGETFFGFLSDGELAGFLSYKEEDGAAFIHRLVVHPGQFHEGIASEMIAYFLEEEAQGRIVKVTTGAQNQAARKLYTKFGFHEVEEYSTEAGLEIVLMEKDQKAEQ</sequence>
<organism evidence="2 3">
    <name type="scientific">Domibacillus epiphyticus</name>
    <dbReference type="NCBI Taxonomy" id="1714355"/>
    <lineage>
        <taxon>Bacteria</taxon>
        <taxon>Bacillati</taxon>
        <taxon>Bacillota</taxon>
        <taxon>Bacilli</taxon>
        <taxon>Bacillales</taxon>
        <taxon>Bacillaceae</taxon>
        <taxon>Domibacillus</taxon>
    </lineage>
</organism>
<dbReference type="GO" id="GO:0016747">
    <property type="term" value="F:acyltransferase activity, transferring groups other than amino-acyl groups"/>
    <property type="evidence" value="ECO:0007669"/>
    <property type="project" value="InterPro"/>
</dbReference>
<dbReference type="InterPro" id="IPR000182">
    <property type="entry name" value="GNAT_dom"/>
</dbReference>
<accession>A0A1V2A6B9</accession>
<gene>
    <name evidence="2" type="ORF">BTO28_12310</name>
</gene>
<dbReference type="AlphaFoldDB" id="A0A1V2A6B9"/>